<keyword evidence="2" id="KW-1185">Reference proteome</keyword>
<evidence type="ECO:0000313" key="2">
    <source>
        <dbReference type="Proteomes" id="UP000574067"/>
    </source>
</evidence>
<comment type="caution">
    <text evidence="1">The sequence shown here is derived from an EMBL/GenBank/DDBJ whole genome shotgun (WGS) entry which is preliminary data.</text>
</comment>
<accession>A0A848FDJ7</accession>
<dbReference type="EMBL" id="JABBFW010000017">
    <property type="protein sequence ID" value="NML17382.1"/>
    <property type="molecule type" value="Genomic_DNA"/>
</dbReference>
<dbReference type="RefSeq" id="WP_169162283.1">
    <property type="nucleotide sequence ID" value="NZ_JABBFW010000017.1"/>
</dbReference>
<organism evidence="1 2">
    <name type="scientific">Azohydromonas caseinilytica</name>
    <dbReference type="NCBI Taxonomy" id="2728836"/>
    <lineage>
        <taxon>Bacteria</taxon>
        <taxon>Pseudomonadati</taxon>
        <taxon>Pseudomonadota</taxon>
        <taxon>Betaproteobacteria</taxon>
        <taxon>Burkholderiales</taxon>
        <taxon>Sphaerotilaceae</taxon>
        <taxon>Azohydromonas</taxon>
    </lineage>
</organism>
<dbReference type="AlphaFoldDB" id="A0A848FDJ7"/>
<proteinExistence type="predicted"/>
<protein>
    <submittedName>
        <fullName evidence="1">Uncharacterized protein</fullName>
    </submittedName>
</protein>
<name>A0A848FDJ7_9BURK</name>
<evidence type="ECO:0000313" key="1">
    <source>
        <dbReference type="EMBL" id="NML17382.1"/>
    </source>
</evidence>
<dbReference type="Proteomes" id="UP000574067">
    <property type="component" value="Unassembled WGS sequence"/>
</dbReference>
<reference evidence="1 2" key="1">
    <citation type="submission" date="2020-04" db="EMBL/GenBank/DDBJ databases">
        <title>Azohydromonas sp. isolated from soil.</title>
        <authorList>
            <person name="Dahal R.H."/>
        </authorList>
    </citation>
    <scope>NUCLEOTIDE SEQUENCE [LARGE SCALE GENOMIC DNA]</scope>
    <source>
        <strain evidence="1 2">G-1-1-14</strain>
    </source>
</reference>
<gene>
    <name evidence="1" type="ORF">HHL10_20620</name>
</gene>
<sequence>MARQSQWQHEMREAVRVDLWSVGGPNRIVKVVPAERPLTATLKGYVCLEKSLLGKTPIAIEAVLGLPHGFLAGGCRVYRFKRLPMTLEIDHELTAHYPDGQAFNPAMHDAKYPPGSNVVHQWRLLVDVPVQHLIDLRPGEKYPYMHQ</sequence>